<reference evidence="2 3" key="1">
    <citation type="submission" date="2014-11" db="EMBL/GenBank/DDBJ databases">
        <title>Genetic blueprint of the zoonotic pathogen Toxocara canis.</title>
        <authorList>
            <person name="Zhu X.-Q."/>
            <person name="Korhonen P.K."/>
            <person name="Cai H."/>
            <person name="Young N.D."/>
            <person name="Nejsum P."/>
            <person name="von Samson-Himmelstjerna G."/>
            <person name="Boag P.R."/>
            <person name="Tan P."/>
            <person name="Li Q."/>
            <person name="Min J."/>
            <person name="Yang Y."/>
            <person name="Wang X."/>
            <person name="Fang X."/>
            <person name="Hall R.S."/>
            <person name="Hofmann A."/>
            <person name="Sternberg P.W."/>
            <person name="Jex A.R."/>
            <person name="Gasser R.B."/>
        </authorList>
    </citation>
    <scope>NUCLEOTIDE SEQUENCE [LARGE SCALE GENOMIC DNA]</scope>
    <source>
        <strain evidence="2">PN_DK_2014</strain>
    </source>
</reference>
<dbReference type="EMBL" id="JPKZ01000751">
    <property type="protein sequence ID" value="KHN85658.1"/>
    <property type="molecule type" value="Genomic_DNA"/>
</dbReference>
<proteinExistence type="predicted"/>
<dbReference type="AlphaFoldDB" id="A0A0B2VVG5"/>
<name>A0A0B2VVG5_TOXCA</name>
<dbReference type="Pfam" id="PF08473">
    <property type="entry name" value="VGCC_alpha2"/>
    <property type="match status" value="1"/>
</dbReference>
<dbReference type="OrthoDB" id="10054666at2759"/>
<dbReference type="Gene3D" id="3.30.450.20">
    <property type="entry name" value="PAS domain"/>
    <property type="match status" value="1"/>
</dbReference>
<organism evidence="2 3">
    <name type="scientific">Toxocara canis</name>
    <name type="common">Canine roundworm</name>
    <dbReference type="NCBI Taxonomy" id="6265"/>
    <lineage>
        <taxon>Eukaryota</taxon>
        <taxon>Metazoa</taxon>
        <taxon>Ecdysozoa</taxon>
        <taxon>Nematoda</taxon>
        <taxon>Chromadorea</taxon>
        <taxon>Rhabditida</taxon>
        <taxon>Spirurina</taxon>
        <taxon>Ascaridomorpha</taxon>
        <taxon>Ascaridoidea</taxon>
        <taxon>Toxocaridae</taxon>
        <taxon>Toxocara</taxon>
    </lineage>
</organism>
<gene>
    <name evidence="2" type="primary">unc-36</name>
    <name evidence="2" type="ORF">Tcan_14559</name>
</gene>
<protein>
    <submittedName>
        <fullName evidence="2">Voltage-dependent calcium channel unc-36</fullName>
    </submittedName>
</protein>
<dbReference type="STRING" id="6265.A0A0B2VVG5"/>
<dbReference type="PANTHER" id="PTHR10166:SF37">
    <property type="entry name" value="STOLID, ISOFORM H"/>
    <property type="match status" value="1"/>
</dbReference>
<feature type="domain" description="Voltage-dependent calcium channel alpha-2/delta subunit conserved region" evidence="1">
    <location>
        <begin position="371"/>
        <end position="609"/>
    </location>
</feature>
<dbReference type="OMA" id="KIWYKSE"/>
<dbReference type="InterPro" id="IPR051173">
    <property type="entry name" value="Ca_channel_alpha-2/delta"/>
</dbReference>
<sequence length="793" mass="89227">MLSNSVNIHIRLTNDTRGKRVSGGDSLVVHERTGGRSVDEAPGQLRRLHVKLRVKRLDARSEMFVTTVSYPVTVDGVLMGVSAVDVPVTELVQLAHNSKSEMFVTTVSYPVTVDGVLMGVSAVDVPVTELIQLAHNSNLGSRSYAFMVDNNGYVMFHPQLRPIDPETKQTKPNYNNVDILELEVPQNQQLVWLKISHTPKSSSACKADIFDAECIREQRWQQRVYRQTNTYFAECIQDALFTRYCLVNDTDSAVTPEEAFLIYVRQMRASGRLPKLCEPRKSLVERFVFDMKVTSGLTNMWDISWKANRRRQIHLVFFSTPSGMIKYWSELPDGLTNSDPNWVEGVTTPMPKSTPLPPQQSPTYTHYVLDENRRSSEDRYFRRAVRMRNHIVVDVNLKTKLWYSSETVSAYGNAENVSALMTASKALYIDDALIGVAGMEFTLDSFATKLSKMGCGPQDERRWCLLLDEHAYVVYSSLNSTRYASMFAVEPEEKKNNLLGRWFGNINRITERTMSLLLKNNFYTETTYVDYQATCKQQPTVMTAAGALRPAISILNGLMWMISRIWHALRHLAIVHMMETLLSPVYAYTATFHDGSEGYPCDMASNFYLANWGEEGWMGQRTAATAALIADNLAERPCRHNTAKCAVKMYASWVPATNLLLVVISQTNSASSACYDETQCPLSSPSEFRFGFVQVDNASDKQQVMSMEPSDPFAENSYERKCRHVRAKQRKAPSKCIRADDDESHLPCSSAVRCCGQSVGSLLVLVFSAMVLLATSSRITGDFGAGELLTLER</sequence>
<evidence type="ECO:0000313" key="3">
    <source>
        <dbReference type="Proteomes" id="UP000031036"/>
    </source>
</evidence>
<dbReference type="GO" id="GO:0005245">
    <property type="term" value="F:voltage-gated calcium channel activity"/>
    <property type="evidence" value="ECO:0007669"/>
    <property type="project" value="TreeGrafter"/>
</dbReference>
<accession>A0A0B2VVG5</accession>
<comment type="caution">
    <text evidence="2">The sequence shown here is derived from an EMBL/GenBank/DDBJ whole genome shotgun (WGS) entry which is preliminary data.</text>
</comment>
<dbReference type="PANTHER" id="PTHR10166">
    <property type="entry name" value="VOLTAGE-DEPENDENT CALCIUM CHANNEL SUBUNIT ALPHA-2/DELTA-RELATED"/>
    <property type="match status" value="1"/>
</dbReference>
<dbReference type="InterPro" id="IPR013680">
    <property type="entry name" value="VDCC_a2/dsu"/>
</dbReference>
<dbReference type="GO" id="GO:0005891">
    <property type="term" value="C:voltage-gated calcium channel complex"/>
    <property type="evidence" value="ECO:0007669"/>
    <property type="project" value="TreeGrafter"/>
</dbReference>
<evidence type="ECO:0000313" key="2">
    <source>
        <dbReference type="EMBL" id="KHN85658.1"/>
    </source>
</evidence>
<keyword evidence="3" id="KW-1185">Reference proteome</keyword>
<dbReference type="Proteomes" id="UP000031036">
    <property type="component" value="Unassembled WGS sequence"/>
</dbReference>
<evidence type="ECO:0000259" key="1">
    <source>
        <dbReference type="Pfam" id="PF08473"/>
    </source>
</evidence>